<dbReference type="OrthoDB" id="8480666at2"/>
<protein>
    <submittedName>
        <fullName evidence="1">Uncharacterized protein</fullName>
    </submittedName>
</protein>
<accession>A0A512NAS3</accession>
<organism evidence="1 2">
    <name type="scientific">Reyranella soli</name>
    <dbReference type="NCBI Taxonomy" id="1230389"/>
    <lineage>
        <taxon>Bacteria</taxon>
        <taxon>Pseudomonadati</taxon>
        <taxon>Pseudomonadota</taxon>
        <taxon>Alphaproteobacteria</taxon>
        <taxon>Hyphomicrobiales</taxon>
        <taxon>Reyranellaceae</taxon>
        <taxon>Reyranella</taxon>
    </lineage>
</organism>
<keyword evidence="2" id="KW-1185">Reference proteome</keyword>
<evidence type="ECO:0000313" key="1">
    <source>
        <dbReference type="EMBL" id="GEP56041.1"/>
    </source>
</evidence>
<sequence>MTRIDVIPIGGRQFLIQLFRVATIPDHIGFGRYYEATCAIELAEGSTILQECVAHRPKNRRNITGDRHTDWLILLVKTDLTQTQLSGATISVAQYGAELTNQEIATIGLLLSTTTAGG</sequence>
<dbReference type="AlphaFoldDB" id="A0A512NAS3"/>
<name>A0A512NAS3_9HYPH</name>
<dbReference type="Proteomes" id="UP000321058">
    <property type="component" value="Unassembled WGS sequence"/>
</dbReference>
<proteinExistence type="predicted"/>
<evidence type="ECO:0000313" key="2">
    <source>
        <dbReference type="Proteomes" id="UP000321058"/>
    </source>
</evidence>
<dbReference type="RefSeq" id="WP_147150123.1">
    <property type="nucleotide sequence ID" value="NZ_BKAJ01000054.1"/>
</dbReference>
<reference evidence="1 2" key="1">
    <citation type="submission" date="2019-07" db="EMBL/GenBank/DDBJ databases">
        <title>Whole genome shotgun sequence of Reyranella soli NBRC 108950.</title>
        <authorList>
            <person name="Hosoyama A."/>
            <person name="Uohara A."/>
            <person name="Ohji S."/>
            <person name="Ichikawa N."/>
        </authorList>
    </citation>
    <scope>NUCLEOTIDE SEQUENCE [LARGE SCALE GENOMIC DNA]</scope>
    <source>
        <strain evidence="1 2">NBRC 108950</strain>
    </source>
</reference>
<gene>
    <name evidence="1" type="ORF">RSO01_32070</name>
</gene>
<dbReference type="EMBL" id="BKAJ01000054">
    <property type="protein sequence ID" value="GEP56041.1"/>
    <property type="molecule type" value="Genomic_DNA"/>
</dbReference>
<comment type="caution">
    <text evidence="1">The sequence shown here is derived from an EMBL/GenBank/DDBJ whole genome shotgun (WGS) entry which is preliminary data.</text>
</comment>